<sequence length="84" mass="9538">MLTRLTIYILFENGHSCSPNLINYLVLVDNMDCQLAHVGLYASRDVWIFIAIGEELAYDYCSKLVPGEGHPCHCRASNCRGRLY</sequence>
<dbReference type="Gene3D" id="2.170.270.10">
    <property type="entry name" value="SET domain"/>
    <property type="match status" value="1"/>
</dbReference>
<name>A0A427B4G5_ENSVE</name>
<evidence type="ECO:0000256" key="2">
    <source>
        <dbReference type="ARBA" id="ARBA00022679"/>
    </source>
</evidence>
<protein>
    <recommendedName>
        <fullName evidence="3">Post-SET domain-containing protein</fullName>
    </recommendedName>
</protein>
<evidence type="ECO:0000256" key="1">
    <source>
        <dbReference type="ARBA" id="ARBA00022603"/>
    </source>
</evidence>
<dbReference type="PANTHER" id="PTHR47325">
    <property type="entry name" value="HISTONE-LYSINE N-METHYLTRANSFERASE SUVR5"/>
    <property type="match status" value="1"/>
</dbReference>
<dbReference type="PROSITE" id="PS50868">
    <property type="entry name" value="POST_SET"/>
    <property type="match status" value="1"/>
</dbReference>
<gene>
    <name evidence="4" type="ORF">B296_00000633</name>
</gene>
<accession>A0A427B4G5</accession>
<dbReference type="InterPro" id="IPR003616">
    <property type="entry name" value="Post-SET_dom"/>
</dbReference>
<keyword evidence="2" id="KW-0808">Transferase</keyword>
<proteinExistence type="predicted"/>
<reference evidence="4 5" key="1">
    <citation type="journal article" date="2014" name="Agronomy (Basel)">
        <title>A Draft Genome Sequence for Ensete ventricosum, the Drought-Tolerant Tree Against Hunger.</title>
        <authorList>
            <person name="Harrison J."/>
            <person name="Moore K.A."/>
            <person name="Paszkiewicz K."/>
            <person name="Jones T."/>
            <person name="Grant M."/>
            <person name="Ambacheew D."/>
            <person name="Muzemil S."/>
            <person name="Studholme D.J."/>
        </authorList>
    </citation>
    <scope>NUCLEOTIDE SEQUENCE [LARGE SCALE GENOMIC DNA]</scope>
</reference>
<dbReference type="GO" id="GO:0008168">
    <property type="term" value="F:methyltransferase activity"/>
    <property type="evidence" value="ECO:0007669"/>
    <property type="project" value="UniProtKB-KW"/>
</dbReference>
<dbReference type="InterPro" id="IPR046341">
    <property type="entry name" value="SET_dom_sf"/>
</dbReference>
<feature type="domain" description="Post-SET" evidence="3">
    <location>
        <begin position="68"/>
        <end position="84"/>
    </location>
</feature>
<dbReference type="SUPFAM" id="SSF82199">
    <property type="entry name" value="SET domain"/>
    <property type="match status" value="1"/>
</dbReference>
<comment type="caution">
    <text evidence="4">The sequence shown here is derived from an EMBL/GenBank/DDBJ whole genome shotgun (WGS) entry which is preliminary data.</text>
</comment>
<evidence type="ECO:0000313" key="5">
    <source>
        <dbReference type="Proteomes" id="UP000287651"/>
    </source>
</evidence>
<dbReference type="Proteomes" id="UP000287651">
    <property type="component" value="Unassembled WGS sequence"/>
</dbReference>
<dbReference type="EMBL" id="AMZH03000507">
    <property type="protein sequence ID" value="RRT83363.1"/>
    <property type="molecule type" value="Genomic_DNA"/>
</dbReference>
<dbReference type="AlphaFoldDB" id="A0A427B4G5"/>
<keyword evidence="1" id="KW-0489">Methyltransferase</keyword>
<dbReference type="PANTHER" id="PTHR47325:SF1">
    <property type="entry name" value="HISTONE-LYSINE N-METHYLTRANSFERASE SUVR5"/>
    <property type="match status" value="1"/>
</dbReference>
<dbReference type="GO" id="GO:0032259">
    <property type="term" value="P:methylation"/>
    <property type="evidence" value="ECO:0007669"/>
    <property type="project" value="UniProtKB-KW"/>
</dbReference>
<evidence type="ECO:0000313" key="4">
    <source>
        <dbReference type="EMBL" id="RRT83363.1"/>
    </source>
</evidence>
<evidence type="ECO:0000259" key="3">
    <source>
        <dbReference type="PROSITE" id="PS50868"/>
    </source>
</evidence>
<organism evidence="4 5">
    <name type="scientific">Ensete ventricosum</name>
    <name type="common">Abyssinian banana</name>
    <name type="synonym">Musa ensete</name>
    <dbReference type="NCBI Taxonomy" id="4639"/>
    <lineage>
        <taxon>Eukaryota</taxon>
        <taxon>Viridiplantae</taxon>
        <taxon>Streptophyta</taxon>
        <taxon>Embryophyta</taxon>
        <taxon>Tracheophyta</taxon>
        <taxon>Spermatophyta</taxon>
        <taxon>Magnoliopsida</taxon>
        <taxon>Liliopsida</taxon>
        <taxon>Zingiberales</taxon>
        <taxon>Musaceae</taxon>
        <taxon>Ensete</taxon>
    </lineage>
</organism>